<dbReference type="Proteomes" id="UP000320762">
    <property type="component" value="Unassembled WGS sequence"/>
</dbReference>
<gene>
    <name evidence="1" type="ORF">BD626DRAFT_569141</name>
</gene>
<dbReference type="AlphaFoldDB" id="A0A550CE50"/>
<comment type="caution">
    <text evidence="1">The sequence shown here is derived from an EMBL/GenBank/DDBJ whole genome shotgun (WGS) entry which is preliminary data.</text>
</comment>
<evidence type="ECO:0000313" key="2">
    <source>
        <dbReference type="Proteomes" id="UP000320762"/>
    </source>
</evidence>
<accession>A0A550CE50</accession>
<evidence type="ECO:0000313" key="1">
    <source>
        <dbReference type="EMBL" id="TRM63080.1"/>
    </source>
</evidence>
<reference evidence="1 2" key="1">
    <citation type="journal article" date="2019" name="New Phytol.">
        <title>Comparative genomics reveals unique wood-decay strategies and fruiting body development in the Schizophyllaceae.</title>
        <authorList>
            <person name="Almasi E."/>
            <person name="Sahu N."/>
            <person name="Krizsan K."/>
            <person name="Balint B."/>
            <person name="Kovacs G.M."/>
            <person name="Kiss B."/>
            <person name="Cseklye J."/>
            <person name="Drula E."/>
            <person name="Henrissat B."/>
            <person name="Nagy I."/>
            <person name="Chovatia M."/>
            <person name="Adam C."/>
            <person name="LaButti K."/>
            <person name="Lipzen A."/>
            <person name="Riley R."/>
            <person name="Grigoriev I.V."/>
            <person name="Nagy L.G."/>
        </authorList>
    </citation>
    <scope>NUCLEOTIDE SEQUENCE [LARGE SCALE GENOMIC DNA]</scope>
    <source>
        <strain evidence="1 2">NL-1724</strain>
    </source>
</reference>
<dbReference type="OrthoDB" id="2803898at2759"/>
<keyword evidence="2" id="KW-1185">Reference proteome</keyword>
<protein>
    <submittedName>
        <fullName evidence="1">Uncharacterized protein</fullName>
    </submittedName>
</protein>
<dbReference type="EMBL" id="VDMD01000010">
    <property type="protein sequence ID" value="TRM63080.1"/>
    <property type="molecule type" value="Genomic_DNA"/>
</dbReference>
<name>A0A550CE50_9AGAR</name>
<organism evidence="1 2">
    <name type="scientific">Schizophyllum amplum</name>
    <dbReference type="NCBI Taxonomy" id="97359"/>
    <lineage>
        <taxon>Eukaryota</taxon>
        <taxon>Fungi</taxon>
        <taxon>Dikarya</taxon>
        <taxon>Basidiomycota</taxon>
        <taxon>Agaricomycotina</taxon>
        <taxon>Agaricomycetes</taxon>
        <taxon>Agaricomycetidae</taxon>
        <taxon>Agaricales</taxon>
        <taxon>Schizophyllaceae</taxon>
        <taxon>Schizophyllum</taxon>
    </lineage>
</organism>
<proteinExistence type="predicted"/>
<sequence>MPFVSAEHTLDTASSLLKASNVLSSDCNNWNWPNNDEHDTDRLLIKVSETLRKLSIPNRTLTCQLAKFSGQQLRLQHSGSTVKYDAVFALVSPSITKVPEDLFFSDETAVTAEYTPHTTDALKLLVSGAMYTMNVDASRKYMFGIRRSRGPLQCVVVPVQVPGIFDSPPSRLVAAPRAFPPEYHYRVVFNEVGEALHDVDDISSVLAAAQSCIFALQFLFLAGWVRRDIITGSLA</sequence>